<keyword evidence="2 3" id="KW-0413">Isomerase</keyword>
<proteinExistence type="inferred from homology"/>
<dbReference type="SUPFAM" id="SSF100950">
    <property type="entry name" value="NagB/RpiA/CoA transferase-like"/>
    <property type="match status" value="1"/>
</dbReference>
<comment type="caution">
    <text evidence="4">The sequence shown here is derived from an EMBL/GenBank/DDBJ whole genome shotgun (WGS) entry which is preliminary data.</text>
</comment>
<dbReference type="InterPro" id="IPR037171">
    <property type="entry name" value="NagB/RpiA_transferase-like"/>
</dbReference>
<dbReference type="SUPFAM" id="SSF75445">
    <property type="entry name" value="D-ribose-5-phosphate isomerase (RpiA), lid domain"/>
    <property type="match status" value="1"/>
</dbReference>
<feature type="binding site" evidence="3">
    <location>
        <position position="123"/>
    </location>
    <ligand>
        <name>substrate</name>
    </ligand>
</feature>
<dbReference type="InterPro" id="IPR050262">
    <property type="entry name" value="Ribose-5P_isomerase"/>
</dbReference>
<dbReference type="GO" id="GO:0009052">
    <property type="term" value="P:pentose-phosphate shunt, non-oxidative branch"/>
    <property type="evidence" value="ECO:0007669"/>
    <property type="project" value="UniProtKB-UniRule"/>
</dbReference>
<dbReference type="EC" id="5.3.1.6" evidence="3"/>
<organism evidence="4 5">
    <name type="scientific">Candidatus Liberibacter europaeus</name>
    <dbReference type="NCBI Taxonomy" id="744859"/>
    <lineage>
        <taxon>Bacteria</taxon>
        <taxon>Pseudomonadati</taxon>
        <taxon>Pseudomonadota</taxon>
        <taxon>Alphaproteobacteria</taxon>
        <taxon>Hyphomicrobiales</taxon>
        <taxon>Rhizobiaceae</taxon>
        <taxon>Liberibacter</taxon>
    </lineage>
</organism>
<dbReference type="GO" id="GO:0004751">
    <property type="term" value="F:ribose-5-phosphate isomerase activity"/>
    <property type="evidence" value="ECO:0007669"/>
    <property type="project" value="UniProtKB-UniRule"/>
</dbReference>
<dbReference type="NCBIfam" id="TIGR00021">
    <property type="entry name" value="rpiA"/>
    <property type="match status" value="1"/>
</dbReference>
<dbReference type="PANTHER" id="PTHR43748">
    <property type="entry name" value="RIBOSE-5-PHOSPHATE ISOMERASE 3, CHLOROPLASTIC-RELATED"/>
    <property type="match status" value="1"/>
</dbReference>
<feature type="binding site" evidence="3">
    <location>
        <begin position="83"/>
        <end position="86"/>
    </location>
    <ligand>
        <name>substrate</name>
    </ligand>
</feature>
<reference evidence="5" key="1">
    <citation type="submission" date="2018-02" db="EMBL/GenBank/DDBJ databases">
        <title>Genome sequence of Candidatus Liberibacter europaeus.</title>
        <authorList>
            <person name="Frampton R.A."/>
            <person name="Thompson S.M."/>
            <person name="David C."/>
            <person name="Addison S.M."/>
            <person name="Smith G.R."/>
        </authorList>
    </citation>
    <scope>NUCLEOTIDE SEQUENCE [LARGE SCALE GENOMIC DNA]</scope>
</reference>
<dbReference type="Pfam" id="PF06026">
    <property type="entry name" value="Rib_5-P_isom_A"/>
    <property type="match status" value="1"/>
</dbReference>
<dbReference type="FunFam" id="3.40.50.1360:FF:000001">
    <property type="entry name" value="Ribose-5-phosphate isomerase A"/>
    <property type="match status" value="1"/>
</dbReference>
<dbReference type="Gene3D" id="3.30.70.260">
    <property type="match status" value="1"/>
</dbReference>
<protein>
    <recommendedName>
        <fullName evidence="3">Ribose-5-phosphate isomerase A</fullName>
        <ecNumber evidence="3">5.3.1.6</ecNumber>
    </recommendedName>
    <alternativeName>
        <fullName evidence="3">Phosphoriboisomerase A</fullName>
        <shortName evidence="3">PRI</shortName>
    </alternativeName>
</protein>
<evidence type="ECO:0000313" key="4">
    <source>
        <dbReference type="EMBL" id="PTL86033.1"/>
    </source>
</evidence>
<comment type="pathway">
    <text evidence="3">Carbohydrate degradation; pentose phosphate pathway; D-ribose 5-phosphate from D-ribulose 5-phosphate (non-oxidative stage): step 1/1.</text>
</comment>
<evidence type="ECO:0000256" key="2">
    <source>
        <dbReference type="ARBA" id="ARBA00023235"/>
    </source>
</evidence>
<comment type="subunit">
    <text evidence="3">Homodimer.</text>
</comment>
<comment type="similarity">
    <text evidence="3">Belongs to the ribose 5-phosphate isomerase family.</text>
</comment>
<evidence type="ECO:0000313" key="5">
    <source>
        <dbReference type="Proteomes" id="UP000240811"/>
    </source>
</evidence>
<dbReference type="AlphaFoldDB" id="A0A2T4VW94"/>
<evidence type="ECO:0000256" key="1">
    <source>
        <dbReference type="ARBA" id="ARBA00001713"/>
    </source>
</evidence>
<dbReference type="Gene3D" id="3.40.50.1360">
    <property type="match status" value="1"/>
</dbReference>
<dbReference type="InterPro" id="IPR004788">
    <property type="entry name" value="Ribose5P_isomerase_type_A"/>
</dbReference>
<dbReference type="NCBIfam" id="NF001924">
    <property type="entry name" value="PRK00702.1"/>
    <property type="match status" value="1"/>
</dbReference>
<name>A0A2T4VW94_9HYPH</name>
<evidence type="ECO:0000256" key="3">
    <source>
        <dbReference type="HAMAP-Rule" id="MF_00170"/>
    </source>
</evidence>
<gene>
    <name evidence="3" type="primary">rpiA</name>
    <name evidence="4" type="ORF">C4617_05615</name>
</gene>
<comment type="catalytic activity">
    <reaction evidence="1 3">
        <text>aldehydo-D-ribose 5-phosphate = D-ribulose 5-phosphate</text>
        <dbReference type="Rhea" id="RHEA:14657"/>
        <dbReference type="ChEBI" id="CHEBI:58121"/>
        <dbReference type="ChEBI" id="CHEBI:58273"/>
        <dbReference type="EC" id="5.3.1.6"/>
    </reaction>
</comment>
<feature type="active site" description="Proton acceptor" evidence="3">
    <location>
        <position position="105"/>
    </location>
</feature>
<dbReference type="UniPathway" id="UPA00115">
    <property type="reaction ID" value="UER00412"/>
</dbReference>
<dbReference type="InterPro" id="IPR020672">
    <property type="entry name" value="Ribose5P_isomerase_typA_subgr"/>
</dbReference>
<dbReference type="Proteomes" id="UP000240811">
    <property type="component" value="Unassembled WGS sequence"/>
</dbReference>
<accession>A0A2T4VW94</accession>
<dbReference type="EMBL" id="PSQJ01000014">
    <property type="protein sequence ID" value="PTL86033.1"/>
    <property type="molecule type" value="Genomic_DNA"/>
</dbReference>
<dbReference type="HAMAP" id="MF_00170">
    <property type="entry name" value="Rib_5P_isom_A"/>
    <property type="match status" value="1"/>
</dbReference>
<feature type="binding site" evidence="3">
    <location>
        <begin position="96"/>
        <end position="99"/>
    </location>
    <ligand>
        <name>substrate</name>
    </ligand>
</feature>
<comment type="function">
    <text evidence="3">Catalyzes the reversible conversion of ribose-5-phosphate to ribulose 5-phosphate.</text>
</comment>
<dbReference type="CDD" id="cd01398">
    <property type="entry name" value="RPI_A"/>
    <property type="match status" value="1"/>
</dbReference>
<dbReference type="PANTHER" id="PTHR43748:SF3">
    <property type="entry name" value="RIBOSE-5-PHOSPHATE ISOMERASE 3, CHLOROPLASTIC-RELATED"/>
    <property type="match status" value="1"/>
</dbReference>
<sequence length="231" mass="25160">MEALQMKRNAAGRAMQYVENGMVLGIGTGSTSKEFMLLLSQKIADGLHIQAVATSRDTEDFCKKNHIPLRSIEDVSCIDLSIDGFDEVDSQLHIIKGYGGSLLREKIVANASSRVILIGDESKKVDFLGRGKLPIEIDPFGISATISSLQKMASDMGLKEEFTLRRNGSDLFVSDGGHYIVDAFFGFIYDPQFLSDALHAIPGVIDHGLFICMADSAIIGMSDGTCYVLKE</sequence>
<feature type="binding site" evidence="3">
    <location>
        <begin position="28"/>
        <end position="31"/>
    </location>
    <ligand>
        <name>substrate</name>
    </ligand>
</feature>